<evidence type="ECO:0000256" key="1">
    <source>
        <dbReference type="SAM" id="Phobius"/>
    </source>
</evidence>
<dbReference type="PATRIC" id="fig|1303.76.peg.734"/>
<dbReference type="AlphaFoldDB" id="A0A139MA64"/>
<evidence type="ECO:0008006" key="4">
    <source>
        <dbReference type="Google" id="ProtNLM"/>
    </source>
</evidence>
<feature type="transmembrane region" description="Helical" evidence="1">
    <location>
        <begin position="65"/>
        <end position="83"/>
    </location>
</feature>
<comment type="caution">
    <text evidence="2">The sequence shown here is derived from an EMBL/GenBank/DDBJ whole genome shotgun (WGS) entry which is preliminary data.</text>
</comment>
<keyword evidence="1" id="KW-0472">Membrane</keyword>
<accession>A0A139MA64</accession>
<reference evidence="2 3" key="1">
    <citation type="submission" date="2016-01" db="EMBL/GenBank/DDBJ databases">
        <title>Highly variable Streptococcus oralis are common among viridans streptococci isolated from primates.</title>
        <authorList>
            <person name="Denapaite D."/>
            <person name="Rieger M."/>
            <person name="Koendgen S."/>
            <person name="Brueckner R."/>
            <person name="Ochigava I."/>
            <person name="Kappeler P."/>
            <person name="Maetz-Rensing K."/>
            <person name="Leendertz F."/>
            <person name="Hakenbeck R."/>
        </authorList>
    </citation>
    <scope>NUCLEOTIDE SEQUENCE [LARGE SCALE GENOMIC DNA]</scope>
    <source>
        <strain evidence="2 3">DD05</strain>
    </source>
</reference>
<dbReference type="RefSeq" id="WP_025168386.1">
    <property type="nucleotide sequence ID" value="NZ_JAHZPF010000001.1"/>
</dbReference>
<proteinExistence type="predicted"/>
<evidence type="ECO:0000313" key="2">
    <source>
        <dbReference type="EMBL" id="KXT60716.1"/>
    </source>
</evidence>
<keyword evidence="1" id="KW-1133">Transmembrane helix</keyword>
<dbReference type="Pfam" id="PF11877">
    <property type="entry name" value="DUF3397"/>
    <property type="match status" value="1"/>
</dbReference>
<dbReference type="Proteomes" id="UP000070541">
    <property type="component" value="Unassembled WGS sequence"/>
</dbReference>
<organism evidence="2 3">
    <name type="scientific">Streptococcus oralis</name>
    <dbReference type="NCBI Taxonomy" id="1303"/>
    <lineage>
        <taxon>Bacteria</taxon>
        <taxon>Bacillati</taxon>
        <taxon>Bacillota</taxon>
        <taxon>Bacilli</taxon>
        <taxon>Lactobacillales</taxon>
        <taxon>Streptococcaceae</taxon>
        <taxon>Streptococcus</taxon>
    </lineage>
</organism>
<dbReference type="EMBL" id="LQOG01000022">
    <property type="protein sequence ID" value="KXT60716.1"/>
    <property type="molecule type" value="Genomic_DNA"/>
</dbReference>
<sequence>MGMILMKIAATLLLVLTLVVSIIVTKLFKLKKLGLNFADLAFPLLVFEYYLITAKAFTHNFLPRLGVALSLLAILLVVFFLLKKRSFYYPKFIKFFWRAGFLLTLVLYIAMIVELMMLTPQ</sequence>
<protein>
    <recommendedName>
        <fullName evidence="4">DUF3397 domain-containing protein</fullName>
    </recommendedName>
</protein>
<feature type="transmembrane region" description="Helical" evidence="1">
    <location>
        <begin position="95"/>
        <end position="118"/>
    </location>
</feature>
<name>A0A139MA64_STROR</name>
<keyword evidence="1" id="KW-0812">Transmembrane</keyword>
<dbReference type="InterPro" id="IPR024515">
    <property type="entry name" value="DUF3397"/>
</dbReference>
<evidence type="ECO:0000313" key="3">
    <source>
        <dbReference type="Proteomes" id="UP000070541"/>
    </source>
</evidence>
<gene>
    <name evidence="2" type="ORF">SORDD05_00700</name>
</gene>